<feature type="transmembrane region" description="Helical" evidence="1">
    <location>
        <begin position="106"/>
        <end position="125"/>
    </location>
</feature>
<dbReference type="AlphaFoldDB" id="A0A3D1JDW6"/>
<evidence type="ECO:0000256" key="1">
    <source>
        <dbReference type="SAM" id="Phobius"/>
    </source>
</evidence>
<organism evidence="2 3">
    <name type="scientific">Anaerolinea thermolimosa</name>
    <dbReference type="NCBI Taxonomy" id="229919"/>
    <lineage>
        <taxon>Bacteria</taxon>
        <taxon>Bacillati</taxon>
        <taxon>Chloroflexota</taxon>
        <taxon>Anaerolineae</taxon>
        <taxon>Anaerolineales</taxon>
        <taxon>Anaerolineaceae</taxon>
        <taxon>Anaerolinea</taxon>
    </lineage>
</organism>
<protein>
    <recommendedName>
        <fullName evidence="4">Sulfatase N-terminal domain-containing protein</fullName>
    </recommendedName>
</protein>
<comment type="caution">
    <text evidence="2">The sequence shown here is derived from an EMBL/GenBank/DDBJ whole genome shotgun (WGS) entry which is preliminary data.</text>
</comment>
<keyword evidence="1" id="KW-0472">Membrane</keyword>
<evidence type="ECO:0000313" key="2">
    <source>
        <dbReference type="EMBL" id="HCE16447.1"/>
    </source>
</evidence>
<name>A0A3D1JDW6_9CHLR</name>
<keyword evidence="1" id="KW-0812">Transmembrane</keyword>
<feature type="transmembrane region" description="Helical" evidence="1">
    <location>
        <begin position="45"/>
        <end position="66"/>
    </location>
</feature>
<feature type="transmembrane region" description="Helical" evidence="1">
    <location>
        <begin position="78"/>
        <end position="100"/>
    </location>
</feature>
<keyword evidence="1" id="KW-1133">Transmembrane helix</keyword>
<dbReference type="Gene3D" id="3.40.720.10">
    <property type="entry name" value="Alkaline Phosphatase, subunit A"/>
    <property type="match status" value="1"/>
</dbReference>
<dbReference type="EMBL" id="DPBP01000005">
    <property type="protein sequence ID" value="HCE16447.1"/>
    <property type="molecule type" value="Genomic_DNA"/>
</dbReference>
<evidence type="ECO:0008006" key="4">
    <source>
        <dbReference type="Google" id="ProtNLM"/>
    </source>
</evidence>
<feature type="transmembrane region" description="Helical" evidence="1">
    <location>
        <begin position="137"/>
        <end position="159"/>
    </location>
</feature>
<accession>A0A3D1JDW6</accession>
<evidence type="ECO:0000313" key="3">
    <source>
        <dbReference type="Proteomes" id="UP000264141"/>
    </source>
</evidence>
<feature type="transmembrane region" description="Helical" evidence="1">
    <location>
        <begin position="21"/>
        <end position="39"/>
    </location>
</feature>
<sequence>MTTTKTRTTPNLLERFPLHPLLWGIYPLLALWLANLSQIPPFAVVRSALLTLALTGIVWLMNLLLFRNWIKAGLGSSLFLLVFFTYGHLYNLVKMVPLLAPWLGRHRVLLAVVLAVLIGLYFLLWRTRKPLYALNQIASVIGLFLVLFVSLQILIFQLGRASSLQAQAQTRPEKPASNQEGGRDVYYILLDTYGRQDYLASIGIDNSEFVRQLEARGFVVDSCAQANYDLTAFSLAASLNMDYLDALQVPMHPELADEKSEELEGLLKYSRVRREFEQMGYQTVTFKAVYPWIDITDSDVYFDPEQDTSILQRQESLNFQYLYLSTTALRLLTDYMADNPLEKINRLPAWMLNFARPEGTLLNTREYRSYVLNQYSLDRLENVPDLPGKKFVYAHLFSTHIPFVYRRNGEFWYSPVDTNEGYGNAILYTNDRILKIIDLILKKSSIPPIIILQGDHNNAVTADRVKILDAYYLPDGGAAKAYPGMTPVNTFRLVLDYYFGQNLGFLPDRSYHSPYRQPYQFQEVTTPCTRP</sequence>
<proteinExistence type="predicted"/>
<gene>
    <name evidence="2" type="ORF">DEQ80_01175</name>
</gene>
<dbReference type="InterPro" id="IPR017850">
    <property type="entry name" value="Alkaline_phosphatase_core_sf"/>
</dbReference>
<dbReference type="Proteomes" id="UP000264141">
    <property type="component" value="Unassembled WGS sequence"/>
</dbReference>
<reference evidence="2 3" key="1">
    <citation type="journal article" date="2018" name="Nat. Biotechnol.">
        <title>A standardized bacterial taxonomy based on genome phylogeny substantially revises the tree of life.</title>
        <authorList>
            <person name="Parks D.H."/>
            <person name="Chuvochina M."/>
            <person name="Waite D.W."/>
            <person name="Rinke C."/>
            <person name="Skarshewski A."/>
            <person name="Chaumeil P.A."/>
            <person name="Hugenholtz P."/>
        </authorList>
    </citation>
    <scope>NUCLEOTIDE SEQUENCE [LARGE SCALE GENOMIC DNA]</scope>
    <source>
        <strain evidence="2">UBA8781</strain>
    </source>
</reference>